<evidence type="ECO:0000313" key="1">
    <source>
        <dbReference type="EMBL" id="NYD36140.1"/>
    </source>
</evidence>
<name>A0A7Y9DV92_9PSEU</name>
<dbReference type="RefSeq" id="WP_179793869.1">
    <property type="nucleotide sequence ID" value="NZ_BAABHP010000007.1"/>
</dbReference>
<organism evidence="1 2">
    <name type="scientific">Actinomycetospora corticicola</name>
    <dbReference type="NCBI Taxonomy" id="663602"/>
    <lineage>
        <taxon>Bacteria</taxon>
        <taxon>Bacillati</taxon>
        <taxon>Actinomycetota</taxon>
        <taxon>Actinomycetes</taxon>
        <taxon>Pseudonocardiales</taxon>
        <taxon>Pseudonocardiaceae</taxon>
        <taxon>Actinomycetospora</taxon>
    </lineage>
</organism>
<comment type="caution">
    <text evidence="1">The sequence shown here is derived from an EMBL/GenBank/DDBJ whole genome shotgun (WGS) entry which is preliminary data.</text>
</comment>
<dbReference type="Proteomes" id="UP000535890">
    <property type="component" value="Unassembled WGS sequence"/>
</dbReference>
<reference evidence="1 2" key="1">
    <citation type="submission" date="2020-07" db="EMBL/GenBank/DDBJ databases">
        <title>Sequencing the genomes of 1000 actinobacteria strains.</title>
        <authorList>
            <person name="Klenk H.-P."/>
        </authorList>
    </citation>
    <scope>NUCLEOTIDE SEQUENCE [LARGE SCALE GENOMIC DNA]</scope>
    <source>
        <strain evidence="1 2">DSM 45772</strain>
    </source>
</reference>
<gene>
    <name evidence="1" type="ORF">BJ983_002242</name>
</gene>
<dbReference type="EMBL" id="JACCBN010000001">
    <property type="protein sequence ID" value="NYD36140.1"/>
    <property type="molecule type" value="Genomic_DNA"/>
</dbReference>
<dbReference type="AlphaFoldDB" id="A0A7Y9DV92"/>
<sequence>MVIDDQEGTLDKLSRPALQATITVDGGPLQLMACHFKSKLLEFPHGFAPDNEDQRARYGTYALGRRAAEAATTRITANQLSTWCTRSSGDRESKRLAVATEGRYSVTDVAARLSRCEIHSVGSDARTPISLS</sequence>
<proteinExistence type="predicted"/>
<accession>A0A7Y9DV92</accession>
<keyword evidence="2" id="KW-1185">Reference proteome</keyword>
<protein>
    <submittedName>
        <fullName evidence="1">Uncharacterized protein</fullName>
    </submittedName>
</protein>
<evidence type="ECO:0000313" key="2">
    <source>
        <dbReference type="Proteomes" id="UP000535890"/>
    </source>
</evidence>